<dbReference type="InterPro" id="IPR006439">
    <property type="entry name" value="HAD-SF_hydro_IA"/>
</dbReference>
<dbReference type="InterPro" id="IPR041492">
    <property type="entry name" value="HAD_2"/>
</dbReference>
<reference evidence="1 2" key="1">
    <citation type="journal article" date="2015" name="Genome Announc.">
        <title>Expanding the biotechnology potential of lactobacilli through comparative genomics of 213 strains and associated genera.</title>
        <authorList>
            <person name="Sun Z."/>
            <person name="Harris H.M."/>
            <person name="McCann A."/>
            <person name="Guo C."/>
            <person name="Argimon S."/>
            <person name="Zhang W."/>
            <person name="Yang X."/>
            <person name="Jeffery I.B."/>
            <person name="Cooney J.C."/>
            <person name="Kagawa T.F."/>
            <person name="Liu W."/>
            <person name="Song Y."/>
            <person name="Salvetti E."/>
            <person name="Wrobel A."/>
            <person name="Rasinkangas P."/>
            <person name="Parkhill J."/>
            <person name="Rea M.C."/>
            <person name="O'Sullivan O."/>
            <person name="Ritari J."/>
            <person name="Douillard F.P."/>
            <person name="Paul Ross R."/>
            <person name="Yang R."/>
            <person name="Briner A.E."/>
            <person name="Felis G.E."/>
            <person name="de Vos W.M."/>
            <person name="Barrangou R."/>
            <person name="Klaenhammer T.R."/>
            <person name="Caufield P.W."/>
            <person name="Cui Y."/>
            <person name="Zhang H."/>
            <person name="O'Toole P.W."/>
        </authorList>
    </citation>
    <scope>NUCLEOTIDE SEQUENCE [LARGE SCALE GENOMIC DNA]</scope>
    <source>
        <strain evidence="1 2">DSM 19910</strain>
    </source>
</reference>
<dbReference type="InterPro" id="IPR036412">
    <property type="entry name" value="HAD-like_sf"/>
</dbReference>
<dbReference type="GO" id="GO:0008967">
    <property type="term" value="F:phosphoglycolate phosphatase activity"/>
    <property type="evidence" value="ECO:0007669"/>
    <property type="project" value="TreeGrafter"/>
</dbReference>
<dbReference type="Gene3D" id="3.40.50.1000">
    <property type="entry name" value="HAD superfamily/HAD-like"/>
    <property type="match status" value="1"/>
</dbReference>
<dbReference type="GO" id="GO:0006281">
    <property type="term" value="P:DNA repair"/>
    <property type="evidence" value="ECO:0007669"/>
    <property type="project" value="TreeGrafter"/>
</dbReference>
<dbReference type="PATRIC" id="fig|1423731.3.peg.1449"/>
<gene>
    <name evidence="1" type="ORF">FC81_GL001410</name>
</gene>
<dbReference type="SUPFAM" id="SSF56784">
    <property type="entry name" value="HAD-like"/>
    <property type="match status" value="1"/>
</dbReference>
<dbReference type="EMBL" id="AZEF01000027">
    <property type="protein sequence ID" value="KRL01269.1"/>
    <property type="molecule type" value="Genomic_DNA"/>
</dbReference>
<protein>
    <submittedName>
        <fullName evidence="1">Phosphoglycolate phosphatase</fullName>
    </submittedName>
</protein>
<dbReference type="PANTHER" id="PTHR43434">
    <property type="entry name" value="PHOSPHOGLYCOLATE PHOSPHATASE"/>
    <property type="match status" value="1"/>
</dbReference>
<evidence type="ECO:0000313" key="1">
    <source>
        <dbReference type="EMBL" id="KRL01269.1"/>
    </source>
</evidence>
<comment type="caution">
    <text evidence="1">The sequence shown here is derived from an EMBL/GenBank/DDBJ whole genome shotgun (WGS) entry which is preliminary data.</text>
</comment>
<dbReference type="STRING" id="1423731.FC81_GL001410"/>
<name>A0A0R1M866_9LACO</name>
<sequence length="208" mass="23745">MTDYFWDFDGTLYNTYPGMVRAFVDACIAYGVKTDHLAVYRIMRQKSLHQAFDLFLTGVDLEKKQAIIKKYTSIEELEQVNAVPFDGAAAICQQVATQGDRNFLVTHRDKSACRLLERDQLKPVFTAYVTSANHFPRKPDPTSLNYLCKQYQVDKTDAFMVGDRELDIVAAQRAGIKGILFDPDTLITSAVRPERRIKHFSELLEKPL</sequence>
<dbReference type="OrthoDB" id="9807630at2"/>
<evidence type="ECO:0000313" key="2">
    <source>
        <dbReference type="Proteomes" id="UP000051621"/>
    </source>
</evidence>
<organism evidence="1 2">
    <name type="scientific">Liquorilactobacillus capillatus DSM 19910</name>
    <dbReference type="NCBI Taxonomy" id="1423731"/>
    <lineage>
        <taxon>Bacteria</taxon>
        <taxon>Bacillati</taxon>
        <taxon>Bacillota</taxon>
        <taxon>Bacilli</taxon>
        <taxon>Lactobacillales</taxon>
        <taxon>Lactobacillaceae</taxon>
        <taxon>Liquorilactobacillus</taxon>
    </lineage>
</organism>
<accession>A0A0R1M866</accession>
<dbReference type="Proteomes" id="UP000051621">
    <property type="component" value="Unassembled WGS sequence"/>
</dbReference>
<dbReference type="SFLD" id="SFLDG01129">
    <property type="entry name" value="C1.5:_HAD__Beta-PGM__Phosphata"/>
    <property type="match status" value="1"/>
</dbReference>
<dbReference type="RefSeq" id="WP_057744572.1">
    <property type="nucleotide sequence ID" value="NZ_AZEF01000027.1"/>
</dbReference>
<dbReference type="Pfam" id="PF13419">
    <property type="entry name" value="HAD_2"/>
    <property type="match status" value="1"/>
</dbReference>
<dbReference type="Gene3D" id="1.10.150.240">
    <property type="entry name" value="Putative phosphatase, domain 2"/>
    <property type="match status" value="1"/>
</dbReference>
<dbReference type="NCBIfam" id="TIGR01549">
    <property type="entry name" value="HAD-SF-IA-v1"/>
    <property type="match status" value="1"/>
</dbReference>
<dbReference type="GO" id="GO:0005829">
    <property type="term" value="C:cytosol"/>
    <property type="evidence" value="ECO:0007669"/>
    <property type="project" value="TreeGrafter"/>
</dbReference>
<keyword evidence="2" id="KW-1185">Reference proteome</keyword>
<dbReference type="PANTHER" id="PTHR43434:SF25">
    <property type="entry name" value="PHOSPHOGLYCOLATE PHOSPHATASE"/>
    <property type="match status" value="1"/>
</dbReference>
<dbReference type="SFLD" id="SFLDS00003">
    <property type="entry name" value="Haloacid_Dehalogenase"/>
    <property type="match status" value="1"/>
</dbReference>
<dbReference type="InterPro" id="IPR023198">
    <property type="entry name" value="PGP-like_dom2"/>
</dbReference>
<dbReference type="AlphaFoldDB" id="A0A0R1M866"/>
<proteinExistence type="predicted"/>
<dbReference type="InterPro" id="IPR023214">
    <property type="entry name" value="HAD_sf"/>
</dbReference>
<dbReference type="InterPro" id="IPR050155">
    <property type="entry name" value="HAD-like_hydrolase_sf"/>
</dbReference>